<proteinExistence type="predicted"/>
<feature type="compositionally biased region" description="Basic residues" evidence="1">
    <location>
        <begin position="85"/>
        <end position="94"/>
    </location>
</feature>
<accession>A0A0E9X397</accession>
<sequence>MASDQDSGCNGDGSQRHHAHDRDDDGAGHSLFFIICLRLFHTVNHPSIVNRRTMLSLDSEILQNTLIFDTSSTSFGPSSSSPRPQKVHRLLLPK</sequence>
<reference evidence="2" key="1">
    <citation type="submission" date="2014-11" db="EMBL/GenBank/DDBJ databases">
        <authorList>
            <person name="Amaro Gonzalez C."/>
        </authorList>
    </citation>
    <scope>NUCLEOTIDE SEQUENCE</scope>
</reference>
<name>A0A0E9X397_ANGAN</name>
<feature type="region of interest" description="Disordered" evidence="1">
    <location>
        <begin position="72"/>
        <end position="94"/>
    </location>
</feature>
<feature type="region of interest" description="Disordered" evidence="1">
    <location>
        <begin position="1"/>
        <end position="22"/>
    </location>
</feature>
<reference evidence="2" key="2">
    <citation type="journal article" date="2015" name="Fish Shellfish Immunol.">
        <title>Early steps in the European eel (Anguilla anguilla)-Vibrio vulnificus interaction in the gills: Role of the RtxA13 toxin.</title>
        <authorList>
            <person name="Callol A."/>
            <person name="Pajuelo D."/>
            <person name="Ebbesson L."/>
            <person name="Teles M."/>
            <person name="MacKenzie S."/>
            <person name="Amaro C."/>
        </authorList>
    </citation>
    <scope>NUCLEOTIDE SEQUENCE</scope>
</reference>
<feature type="compositionally biased region" description="Low complexity" evidence="1">
    <location>
        <begin position="72"/>
        <end position="82"/>
    </location>
</feature>
<protein>
    <submittedName>
        <fullName evidence="2">Uncharacterized protein</fullName>
    </submittedName>
</protein>
<dbReference type="AlphaFoldDB" id="A0A0E9X397"/>
<dbReference type="EMBL" id="GBXM01012404">
    <property type="protein sequence ID" value="JAH96173.1"/>
    <property type="molecule type" value="Transcribed_RNA"/>
</dbReference>
<evidence type="ECO:0000313" key="2">
    <source>
        <dbReference type="EMBL" id="JAH96173.1"/>
    </source>
</evidence>
<organism evidence="2">
    <name type="scientific">Anguilla anguilla</name>
    <name type="common">European freshwater eel</name>
    <name type="synonym">Muraena anguilla</name>
    <dbReference type="NCBI Taxonomy" id="7936"/>
    <lineage>
        <taxon>Eukaryota</taxon>
        <taxon>Metazoa</taxon>
        <taxon>Chordata</taxon>
        <taxon>Craniata</taxon>
        <taxon>Vertebrata</taxon>
        <taxon>Euteleostomi</taxon>
        <taxon>Actinopterygii</taxon>
        <taxon>Neopterygii</taxon>
        <taxon>Teleostei</taxon>
        <taxon>Anguilliformes</taxon>
        <taxon>Anguillidae</taxon>
        <taxon>Anguilla</taxon>
    </lineage>
</organism>
<evidence type="ECO:0000256" key="1">
    <source>
        <dbReference type="SAM" id="MobiDB-lite"/>
    </source>
</evidence>